<dbReference type="EMBL" id="FQYW01000007">
    <property type="protein sequence ID" value="SHI54272.1"/>
    <property type="molecule type" value="Genomic_DNA"/>
</dbReference>
<sequence length="68" mass="8090">MANNLNMSYKPFKLYFDRNGALILDVCVLTPGQKEKDFETLGDEIYGMLDLVMKFMGENYRNWMKEIW</sequence>
<proteinExistence type="predicted"/>
<name>A0A1M6BZS7_9FIRM</name>
<evidence type="ECO:0000313" key="2">
    <source>
        <dbReference type="Proteomes" id="UP000191240"/>
    </source>
</evidence>
<evidence type="ECO:0000313" key="1">
    <source>
        <dbReference type="EMBL" id="SHI54272.1"/>
    </source>
</evidence>
<dbReference type="Proteomes" id="UP000191240">
    <property type="component" value="Unassembled WGS sequence"/>
</dbReference>
<reference evidence="1 2" key="1">
    <citation type="submission" date="2016-11" db="EMBL/GenBank/DDBJ databases">
        <authorList>
            <person name="Jaros S."/>
            <person name="Januszkiewicz K."/>
            <person name="Wedrychowicz H."/>
        </authorList>
    </citation>
    <scope>NUCLEOTIDE SEQUENCE [LARGE SCALE GENOMIC DNA]</scope>
    <source>
        <strain evidence="1 2">DSM 3074</strain>
    </source>
</reference>
<organism evidence="1 2">
    <name type="scientific">Anaerovibrio lipolyticus DSM 3074</name>
    <dbReference type="NCBI Taxonomy" id="1120997"/>
    <lineage>
        <taxon>Bacteria</taxon>
        <taxon>Bacillati</taxon>
        <taxon>Bacillota</taxon>
        <taxon>Negativicutes</taxon>
        <taxon>Selenomonadales</taxon>
        <taxon>Selenomonadaceae</taxon>
        <taxon>Anaerovibrio</taxon>
    </lineage>
</organism>
<dbReference type="RefSeq" id="WP_052212049.1">
    <property type="nucleotide sequence ID" value="NZ_FQYW01000007.1"/>
</dbReference>
<protein>
    <submittedName>
        <fullName evidence="1">Uncharacterized protein</fullName>
    </submittedName>
</protein>
<accession>A0A1M6BZS7</accession>
<gene>
    <name evidence="1" type="ORF">SAMN02745671_00925</name>
</gene>
<dbReference type="AlphaFoldDB" id="A0A1M6BZS7"/>